<feature type="signal peptide" evidence="6">
    <location>
        <begin position="1"/>
        <end position="25"/>
    </location>
</feature>
<organism evidence="9 11">
    <name type="scientific">Uruburuella suis</name>
    <dbReference type="NCBI Taxonomy" id="252130"/>
    <lineage>
        <taxon>Bacteria</taxon>
        <taxon>Pseudomonadati</taxon>
        <taxon>Pseudomonadota</taxon>
        <taxon>Betaproteobacteria</taxon>
        <taxon>Neisseriales</taxon>
        <taxon>Neisseriaceae</taxon>
        <taxon>Uruburuella</taxon>
    </lineage>
</organism>
<dbReference type="SUPFAM" id="SSF53807">
    <property type="entry name" value="Helical backbone' metal receptor"/>
    <property type="match status" value="1"/>
</dbReference>
<evidence type="ECO:0000313" key="11">
    <source>
        <dbReference type="Proteomes" id="UP000829756"/>
    </source>
</evidence>
<sequence length="293" mass="32975">MQKHFSDGLKTALLVLFLLPAPIQAAPRVATSDWSTAETLTAMGHPPVSVGDKRAYGNWVNYPPLPNTTLDAGLRFQPNLERLYQIKPDMFIQSPWFAHLKPQFEKVAPVREISFAGDKGIAYPQTLAATRELGSIIGDKAAAERLIQQTEKQFQQQKNTLFPYRKRPLAVVQFVDARHLRIYGNTSLFNVVMQKLGLKNAWQGESNAWGFANIALTDLAKLPPDTLLIIIQPHPRNTRAALDKSALWQRLPFSKPQNRRVLPQAWSYGALPSMQRFADELAAKLPSEKEIAW</sequence>
<evidence type="ECO:0000313" key="9">
    <source>
        <dbReference type="EMBL" id="UOO78856.1"/>
    </source>
</evidence>
<gene>
    <name evidence="8" type="ORF">EV680_10133</name>
    <name evidence="9" type="ORF">LVJ78_09130</name>
</gene>
<dbReference type="RefSeq" id="WP_132951963.1">
    <property type="nucleotide sequence ID" value="NZ_CALJUB010000144.1"/>
</dbReference>
<evidence type="ECO:0000313" key="8">
    <source>
        <dbReference type="EMBL" id="TCP10368.1"/>
    </source>
</evidence>
<dbReference type="PROSITE" id="PS50983">
    <property type="entry name" value="FE_B12_PBP"/>
    <property type="match status" value="1"/>
</dbReference>
<dbReference type="EMBL" id="SLXE01000001">
    <property type="protein sequence ID" value="TCP10368.1"/>
    <property type="molecule type" value="Genomic_DNA"/>
</dbReference>
<protein>
    <submittedName>
        <fullName evidence="9">ABC transporter substrate-binding protein</fullName>
    </submittedName>
    <submittedName>
        <fullName evidence="8">Iron complex transport system substrate-binding protein</fullName>
    </submittedName>
</protein>
<dbReference type="Proteomes" id="UP000294721">
    <property type="component" value="Unassembled WGS sequence"/>
</dbReference>
<feature type="chain" id="PRO_5042032978" evidence="6">
    <location>
        <begin position="26"/>
        <end position="293"/>
    </location>
</feature>
<dbReference type="Pfam" id="PF01497">
    <property type="entry name" value="Peripla_BP_2"/>
    <property type="match status" value="1"/>
</dbReference>
<comment type="subcellular location">
    <subcellularLocation>
        <location evidence="1">Cell envelope</location>
    </subcellularLocation>
</comment>
<dbReference type="EMBL" id="CP091507">
    <property type="protein sequence ID" value="UOO78856.1"/>
    <property type="molecule type" value="Genomic_DNA"/>
</dbReference>
<keyword evidence="3" id="KW-0813">Transport</keyword>
<evidence type="ECO:0000259" key="7">
    <source>
        <dbReference type="PROSITE" id="PS50983"/>
    </source>
</evidence>
<reference evidence="8 10" key="1">
    <citation type="submission" date="2019-03" db="EMBL/GenBank/DDBJ databases">
        <title>Genomic Encyclopedia of Type Strains, Phase IV (KMG-IV): sequencing the most valuable type-strain genomes for metagenomic binning, comparative biology and taxonomic classification.</title>
        <authorList>
            <person name="Goeker M."/>
        </authorList>
    </citation>
    <scope>NUCLEOTIDE SEQUENCE [LARGE SCALE GENOMIC DNA]</scope>
    <source>
        <strain evidence="8 10">DSM 17474</strain>
    </source>
</reference>
<dbReference type="GO" id="GO:0030288">
    <property type="term" value="C:outer membrane-bounded periplasmic space"/>
    <property type="evidence" value="ECO:0007669"/>
    <property type="project" value="TreeGrafter"/>
</dbReference>
<dbReference type="Proteomes" id="UP000829756">
    <property type="component" value="Chromosome"/>
</dbReference>
<proteinExistence type="inferred from homology"/>
<dbReference type="Gene3D" id="3.40.50.1980">
    <property type="entry name" value="Nitrogenase molybdenum iron protein domain"/>
    <property type="match status" value="2"/>
</dbReference>
<keyword evidence="4" id="KW-0410">Iron transport</keyword>
<dbReference type="PANTHER" id="PTHR30532:SF1">
    <property type="entry name" value="IRON(3+)-HYDROXAMATE-BINDING PROTEIN FHUD"/>
    <property type="match status" value="1"/>
</dbReference>
<dbReference type="GO" id="GO:1901678">
    <property type="term" value="P:iron coordination entity transport"/>
    <property type="evidence" value="ECO:0007669"/>
    <property type="project" value="UniProtKB-ARBA"/>
</dbReference>
<evidence type="ECO:0000313" key="10">
    <source>
        <dbReference type="Proteomes" id="UP000294721"/>
    </source>
</evidence>
<comment type="similarity">
    <text evidence="2">Belongs to the bacterial solute-binding protein 8 family.</text>
</comment>
<evidence type="ECO:0000256" key="1">
    <source>
        <dbReference type="ARBA" id="ARBA00004196"/>
    </source>
</evidence>
<evidence type="ECO:0000256" key="4">
    <source>
        <dbReference type="ARBA" id="ARBA00022496"/>
    </source>
</evidence>
<evidence type="ECO:0000256" key="2">
    <source>
        <dbReference type="ARBA" id="ARBA00008814"/>
    </source>
</evidence>
<keyword evidence="5 6" id="KW-0732">Signal</keyword>
<evidence type="ECO:0000256" key="6">
    <source>
        <dbReference type="SAM" id="SignalP"/>
    </source>
</evidence>
<evidence type="ECO:0000256" key="3">
    <source>
        <dbReference type="ARBA" id="ARBA00022448"/>
    </source>
</evidence>
<name>A0AAE9KG50_9NEIS</name>
<accession>A0AAE9KG50</accession>
<dbReference type="PRINTS" id="PR01715">
    <property type="entry name" value="FERRIBNDNGPP"/>
</dbReference>
<reference evidence="9" key="2">
    <citation type="submission" date="2021-12" db="EMBL/GenBank/DDBJ databases">
        <authorList>
            <person name="Veyrier F.J."/>
        </authorList>
    </citation>
    <scope>NUCLEOTIDE SEQUENCE</scope>
    <source>
        <strain evidence="9">1258/02</strain>
    </source>
</reference>
<feature type="domain" description="Fe/B12 periplasmic-binding" evidence="7">
    <location>
        <begin position="28"/>
        <end position="289"/>
    </location>
</feature>
<dbReference type="KEGG" id="usu:LVJ78_09130"/>
<dbReference type="PANTHER" id="PTHR30532">
    <property type="entry name" value="IRON III DICITRATE-BINDING PERIPLASMIC PROTEIN"/>
    <property type="match status" value="1"/>
</dbReference>
<dbReference type="InterPro" id="IPR002491">
    <property type="entry name" value="ABC_transptr_periplasmic_BD"/>
</dbReference>
<dbReference type="AlphaFoldDB" id="A0AAE9KG50"/>
<evidence type="ECO:0000256" key="5">
    <source>
        <dbReference type="ARBA" id="ARBA00022729"/>
    </source>
</evidence>
<reference evidence="9" key="3">
    <citation type="journal article" date="2022" name="Res Sq">
        <title>Evolution of multicellular longitudinally dividing oral cavity symbionts (Neisseriaceae).</title>
        <authorList>
            <person name="Nyongesa S."/>
            <person name="Weber P."/>
            <person name="Bernet E."/>
            <person name="Pullido F."/>
            <person name="Nieckarz M."/>
            <person name="Delaby M."/>
            <person name="Nieves C."/>
            <person name="Viehboeck T."/>
            <person name="Krause N."/>
            <person name="Rivera-Millot A."/>
            <person name="Nakamura A."/>
            <person name="Vischer N."/>
            <person name="VanNieuwenhze M."/>
            <person name="Brun Y."/>
            <person name="Cava F."/>
            <person name="Bulgheresi S."/>
            <person name="Veyrier F."/>
        </authorList>
    </citation>
    <scope>NUCLEOTIDE SEQUENCE</scope>
    <source>
        <strain evidence="9">1258/02</strain>
    </source>
</reference>
<dbReference type="InterPro" id="IPR051313">
    <property type="entry name" value="Bact_iron-sidero_bind"/>
</dbReference>
<keyword evidence="4" id="KW-0406">Ion transport</keyword>
<keyword evidence="10" id="KW-1185">Reference proteome</keyword>
<keyword evidence="4" id="KW-0408">Iron</keyword>